<dbReference type="Pfam" id="PF17963">
    <property type="entry name" value="Big_9"/>
    <property type="match status" value="1"/>
</dbReference>
<dbReference type="Gene3D" id="2.60.40.2810">
    <property type="match status" value="1"/>
</dbReference>
<dbReference type="Gene3D" id="2.60.40.2700">
    <property type="match status" value="1"/>
</dbReference>
<feature type="domain" description="AIR9-like A9" evidence="5">
    <location>
        <begin position="459"/>
        <end position="538"/>
    </location>
</feature>
<feature type="region of interest" description="Disordered" evidence="1">
    <location>
        <begin position="435"/>
        <end position="456"/>
    </location>
</feature>
<dbReference type="Proteomes" id="UP000316882">
    <property type="component" value="Unassembled WGS sequence"/>
</dbReference>
<keyword evidence="7" id="KW-1185">Reference proteome</keyword>
<dbReference type="Pfam" id="PF23197">
    <property type="entry name" value="IG_AIR9"/>
    <property type="match status" value="1"/>
</dbReference>
<dbReference type="InterPro" id="IPR013783">
    <property type="entry name" value="Ig-like_fold"/>
</dbReference>
<evidence type="ECO:0000259" key="4">
    <source>
        <dbReference type="Pfam" id="PF20578"/>
    </source>
</evidence>
<dbReference type="InterPro" id="IPR056284">
    <property type="entry name" value="AIR9-like_A9"/>
</dbReference>
<proteinExistence type="predicted"/>
<feature type="domain" description="Atrophied bacterial Ig" evidence="4">
    <location>
        <begin position="655"/>
        <end position="741"/>
    </location>
</feature>
<dbReference type="InterPro" id="IPR003343">
    <property type="entry name" value="Big_2"/>
</dbReference>
<feature type="chain" id="PRO_5021439490" evidence="2">
    <location>
        <begin position="30"/>
        <end position="1086"/>
    </location>
</feature>
<dbReference type="Gene3D" id="2.60.40.10">
    <property type="entry name" value="Immunoglobulins"/>
    <property type="match status" value="1"/>
</dbReference>
<protein>
    <submittedName>
        <fullName evidence="6">Uncharacterized protein</fullName>
    </submittedName>
</protein>
<gene>
    <name evidence="6" type="ORF">BPA01_29720</name>
</gene>
<dbReference type="SUPFAM" id="SSF49373">
    <property type="entry name" value="Invasin/intimin cell-adhesion fragments"/>
    <property type="match status" value="1"/>
</dbReference>
<keyword evidence="2" id="KW-0732">Signal</keyword>
<sequence>MRLNHWVMRMILLCLLVYSFSCPVSPSFAFESETTTSSTAENVNFSEIKVTNGLITVPFYSVPERNPKTRQFTLSYTQDSETHSLSPLPAKWEESTRTFFIPFKPFQSTDTEQEITIRIGYEDSEPTERSIVLAPKDSEVESIEILNTWGNSELQLRDSNDREAKLLAVAKDSEGAIVAYDKVTWASENSRVASVTSLGRVWAKKAGTAEITATIAGKTETYQIDVVSKQQVPAAISKDGEFGPESGVYKTSGTIEIKGKETTVLLRNTKLDGDLVIDNGGSVTLDNVHVSGEIKVKDVASNSLHVNNVSADRLVITDENGARLVLEDEVELPEVEVSAQSTQFPVVIEGKAATNSTLQITSPSWVVVDSVVSKVVVDKDAEGTRIETTKESKIEVIEANASASVEGSGTIDKLVLADSSVNVKSEVNIPTVAYANEPATPTPPTPPTPPANQAPVASQVTISGTFQAGETLTGSYVYTDAENNPERLSLFKWYRGSLSDGSDKVQISGANKKTYVLQQDDVGKHVTFEVTPIASTGTRSGVPATYTSTQTVTNVPAANNPPVINSSYTAQTFKNTLASGTVAAADLDGDTITYLLGSTTPAHGTVVVLPSGAWTYTPQNAFTGTDSFSIVADDGRGGTAATVVSVTVTEDPLEVDRQALTIGYASGDDADHVTQNVVLATSGANGSLISWSSDDPAVIAQDGTVTRPQAIEQDATVTLTATITNGNRSDTIPFVLTVLKQAAQSNNQPPTAVGTISNQTLLPGSQPYPQIDLSTIFADPDNDALQYQATATAQNIVQPTISGNMLSLAPVGKGEVTITVTANDGKGGTQDVTFTAHAYEFVAGGQVTIRTKSGVMNVQLDLNKYFPGAPANSLQILNNGTGGTVMGTKLQLIPASVPGSGLWVANQSDQVALIKVDIQQQGQPQLFFSDYVYGTDGRNALQLFFQGDNNGQKVTGYELEIHRYMTSTQTKAVETKPIMPLFPKMAYIIIDPIFYDFLDITPATYYNEEVHMSYQGYVTAFVLKKDGQIVDVLGNPDPNNRSPILAQTGTIVRKSGIYTGSQSFSLEGEWDIYPAGYYQNIGRHNP</sequence>
<feature type="signal peptide" evidence="2">
    <location>
        <begin position="1"/>
        <end position="29"/>
    </location>
</feature>
<dbReference type="AlphaFoldDB" id="A0A4Y3PFV8"/>
<organism evidence="6 7">
    <name type="scientific">Brevibacillus parabrevis</name>
    <dbReference type="NCBI Taxonomy" id="54914"/>
    <lineage>
        <taxon>Bacteria</taxon>
        <taxon>Bacillati</taxon>
        <taxon>Bacillota</taxon>
        <taxon>Bacilli</taxon>
        <taxon>Bacillales</taxon>
        <taxon>Paenibacillaceae</taxon>
        <taxon>Brevibacillus</taxon>
    </lineage>
</organism>
<dbReference type="Gene3D" id="2.60.40.1080">
    <property type="match status" value="1"/>
</dbReference>
<evidence type="ECO:0000259" key="5">
    <source>
        <dbReference type="Pfam" id="PF23197"/>
    </source>
</evidence>
<evidence type="ECO:0000259" key="3">
    <source>
        <dbReference type="Pfam" id="PF02368"/>
    </source>
</evidence>
<feature type="compositionally biased region" description="Pro residues" evidence="1">
    <location>
        <begin position="440"/>
        <end position="452"/>
    </location>
</feature>
<comment type="caution">
    <text evidence="6">The sequence shown here is derived from an EMBL/GenBank/DDBJ whole genome shotgun (WGS) entry which is preliminary data.</text>
</comment>
<evidence type="ECO:0000313" key="7">
    <source>
        <dbReference type="Proteomes" id="UP000316882"/>
    </source>
</evidence>
<name>A0A4Y3PFV8_BREPA</name>
<dbReference type="InterPro" id="IPR046780">
    <property type="entry name" value="aBig_2"/>
</dbReference>
<evidence type="ECO:0000256" key="2">
    <source>
        <dbReference type="SAM" id="SignalP"/>
    </source>
</evidence>
<reference evidence="6 7" key="1">
    <citation type="submission" date="2019-06" db="EMBL/GenBank/DDBJ databases">
        <title>Whole genome shotgun sequence of Brevibacillus parabrevis NBRC 12334.</title>
        <authorList>
            <person name="Hosoyama A."/>
            <person name="Uohara A."/>
            <person name="Ohji S."/>
            <person name="Ichikawa N."/>
        </authorList>
    </citation>
    <scope>NUCLEOTIDE SEQUENCE [LARGE SCALE GENOMIC DNA]</scope>
    <source>
        <strain evidence="6 7">NBRC 12334</strain>
    </source>
</reference>
<evidence type="ECO:0000313" key="6">
    <source>
        <dbReference type="EMBL" id="GEB33392.1"/>
    </source>
</evidence>
<dbReference type="InterPro" id="IPR008964">
    <property type="entry name" value="Invasin/intimin_cell_adhesion"/>
</dbReference>
<dbReference type="EMBL" id="BJMH01000013">
    <property type="protein sequence ID" value="GEB33392.1"/>
    <property type="molecule type" value="Genomic_DNA"/>
</dbReference>
<dbReference type="Pfam" id="PF02368">
    <property type="entry name" value="Big_2"/>
    <property type="match status" value="1"/>
</dbReference>
<feature type="domain" description="BIG2" evidence="3">
    <location>
        <begin position="181"/>
        <end position="214"/>
    </location>
</feature>
<dbReference type="Pfam" id="PF20578">
    <property type="entry name" value="aBig_2"/>
    <property type="match status" value="1"/>
</dbReference>
<evidence type="ECO:0000256" key="1">
    <source>
        <dbReference type="SAM" id="MobiDB-lite"/>
    </source>
</evidence>
<accession>A0A4Y3PFV8</accession>
<dbReference type="STRING" id="54914.AV540_00815"/>